<name>A0A482VUU0_ASBVE</name>
<feature type="compositionally biased region" description="Low complexity" evidence="1">
    <location>
        <begin position="837"/>
        <end position="849"/>
    </location>
</feature>
<dbReference type="PANTHER" id="PTHR20930:SF0">
    <property type="entry name" value="PROTEIN ILRUN"/>
    <property type="match status" value="1"/>
</dbReference>
<evidence type="ECO:0000256" key="1">
    <source>
        <dbReference type="SAM" id="MobiDB-lite"/>
    </source>
</evidence>
<sequence length="985" mass="110384">MGTRKKGSELVFNLQWRNKPDNGGDKSNIIGMYDTPATTLNFETFKSYLLKNSGVVGNDVKVTYLTDNGAEWVIDSQEWFEIALCAFRLKARLGEVIFLKLDKISSSNNNHQMVRKHSNDVETQFNQESITDNFNTPPEWFLTYMKQFKRDVVEEVTYAVSSNVLANSKDKETIPPVAVFPKKVKPESSKRSRKHMMLGENPIDKELLKTLKFDRKIEIKLDKLDAKTKKIKEKKQALINKIDNDDHRHSSRHPQFPLDLDGTPLMNAASAMETAVVPHMTELRLTWGSADMKPSVNVIHCPPLKPGERGIVCVRFQIPVAFFTTLLRKCLISVKPGQYESYWNFYDRDIRFGHWLSCCVIVDGLISTYHVEDVISKQLKIGQQEHQQNILPEQQPAPTYAIHTPEIPASPEHFASHDNFVIIQENSVDPEVECAVGLPNSVIDLSRRMQDIKIVGLPQIDSDSDWESLGSYGRSKKPKNIKEKIEGEANSLKSNKYGINEKDLIVDLSKSNKEIKQDSPRQSPVTENKVENVKEEPDKQSEEISNTNDDNNNNGTSVNNNSSGESICEIGSEASSDLSSGYDVIGTPVCDEREEASGRLYFLADAEEAPGPISSEDDEKTVEKPTEEKTPEKQRSEHYTEHYTKSFVKDMKQAVAGSCLSDLSPGQHTRVFIFPQDNPGFEVLYYPKGIGEGTQVESASPRSINRILYYPNGVGEGVETENVCSVENKIETAKSVEQDGQGENVISPVKVAYVDNSGEGIPSENIPTDINETPIIYITKGVKETTQGENITCPISRFEGVPVDPMYNYTWAQSETKYTFPDMESACNAAHSKCDQSRPSSQRSSTTQTHNFQHVPNYQQSVPKHGCFQFKQKIPSAPPQQHRTVNHSPAQQPVHILPENLVNGAVNVASSAINTARSVISMIVPSKTEAGKWVNGHWVIDNPESIRAKNLCILADMGFWDQDLNATLLARYNEDVPRVVSELLQ</sequence>
<accession>A0A482VUU0</accession>
<dbReference type="GO" id="GO:0016236">
    <property type="term" value="P:macroautophagy"/>
    <property type="evidence" value="ECO:0007669"/>
    <property type="project" value="TreeGrafter"/>
</dbReference>
<dbReference type="InterPro" id="IPR009060">
    <property type="entry name" value="UBA-like_sf"/>
</dbReference>
<keyword evidence="3" id="KW-1185">Reference proteome</keyword>
<feature type="compositionally biased region" description="Basic and acidic residues" evidence="1">
    <location>
        <begin position="528"/>
        <end position="542"/>
    </location>
</feature>
<dbReference type="AlphaFoldDB" id="A0A482VUU0"/>
<dbReference type="EMBL" id="QDEB01060270">
    <property type="protein sequence ID" value="RZC36635.1"/>
    <property type="molecule type" value="Genomic_DNA"/>
</dbReference>
<protein>
    <submittedName>
        <fullName evidence="2">Uncharacterized protein</fullName>
    </submittedName>
</protein>
<gene>
    <name evidence="2" type="ORF">BDFB_005760</name>
</gene>
<dbReference type="OrthoDB" id="661148at2759"/>
<feature type="compositionally biased region" description="Low complexity" evidence="1">
    <location>
        <begin position="545"/>
        <end position="568"/>
    </location>
</feature>
<dbReference type="Proteomes" id="UP000292052">
    <property type="component" value="Unassembled WGS sequence"/>
</dbReference>
<evidence type="ECO:0000313" key="2">
    <source>
        <dbReference type="EMBL" id="RZC36635.1"/>
    </source>
</evidence>
<feature type="compositionally biased region" description="Basic and acidic residues" evidence="1">
    <location>
        <begin position="621"/>
        <end position="639"/>
    </location>
</feature>
<proteinExistence type="predicted"/>
<dbReference type="SUPFAM" id="SSF46934">
    <property type="entry name" value="UBA-like"/>
    <property type="match status" value="1"/>
</dbReference>
<dbReference type="GO" id="GO:0043130">
    <property type="term" value="F:ubiquitin binding"/>
    <property type="evidence" value="ECO:0007669"/>
    <property type="project" value="TreeGrafter"/>
</dbReference>
<dbReference type="Gene3D" id="1.10.8.10">
    <property type="entry name" value="DNA helicase RuvA subunit, C-terminal domain"/>
    <property type="match status" value="1"/>
</dbReference>
<feature type="region of interest" description="Disordered" evidence="1">
    <location>
        <begin position="831"/>
        <end position="850"/>
    </location>
</feature>
<feature type="region of interest" description="Disordered" evidence="1">
    <location>
        <begin position="606"/>
        <end position="639"/>
    </location>
</feature>
<organism evidence="2 3">
    <name type="scientific">Asbolus verrucosus</name>
    <name type="common">Desert ironclad beetle</name>
    <dbReference type="NCBI Taxonomy" id="1661398"/>
    <lineage>
        <taxon>Eukaryota</taxon>
        <taxon>Metazoa</taxon>
        <taxon>Ecdysozoa</taxon>
        <taxon>Arthropoda</taxon>
        <taxon>Hexapoda</taxon>
        <taxon>Insecta</taxon>
        <taxon>Pterygota</taxon>
        <taxon>Neoptera</taxon>
        <taxon>Endopterygota</taxon>
        <taxon>Coleoptera</taxon>
        <taxon>Polyphaga</taxon>
        <taxon>Cucujiformia</taxon>
        <taxon>Tenebrionidae</taxon>
        <taxon>Pimeliinae</taxon>
        <taxon>Asbolus</taxon>
    </lineage>
</organism>
<dbReference type="PANTHER" id="PTHR20930">
    <property type="entry name" value="OVARIAN CARCINOMA ANTIGEN CA125-RELATED"/>
    <property type="match status" value="1"/>
</dbReference>
<evidence type="ECO:0000313" key="3">
    <source>
        <dbReference type="Proteomes" id="UP000292052"/>
    </source>
</evidence>
<reference evidence="2 3" key="1">
    <citation type="submission" date="2017-03" db="EMBL/GenBank/DDBJ databases">
        <title>Genome of the blue death feigning beetle - Asbolus verrucosus.</title>
        <authorList>
            <person name="Rider S.D."/>
        </authorList>
    </citation>
    <scope>NUCLEOTIDE SEQUENCE [LARGE SCALE GENOMIC DNA]</scope>
    <source>
        <strain evidence="2">Butters</strain>
        <tissue evidence="2">Head and leg muscle</tissue>
    </source>
</reference>
<comment type="caution">
    <text evidence="2">The sequence shown here is derived from an EMBL/GenBank/DDBJ whole genome shotgun (WGS) entry which is preliminary data.</text>
</comment>
<dbReference type="GO" id="GO:0000407">
    <property type="term" value="C:phagophore assembly site"/>
    <property type="evidence" value="ECO:0007669"/>
    <property type="project" value="TreeGrafter"/>
</dbReference>
<feature type="region of interest" description="Disordered" evidence="1">
    <location>
        <begin position="511"/>
        <end position="568"/>
    </location>
</feature>
<dbReference type="CDD" id="cd14319">
    <property type="entry name" value="UBA_NBR1"/>
    <property type="match status" value="1"/>
</dbReference>
<dbReference type="STRING" id="1661398.A0A482VUU0"/>